<keyword evidence="7" id="KW-0539">Nucleus</keyword>
<evidence type="ECO:0000313" key="12">
    <source>
        <dbReference type="Proteomes" id="UP001329825"/>
    </source>
</evidence>
<evidence type="ECO:0000256" key="9">
    <source>
        <dbReference type="ARBA" id="ARBA00048336"/>
    </source>
</evidence>
<evidence type="ECO:0000256" key="7">
    <source>
        <dbReference type="ARBA" id="ARBA00023242"/>
    </source>
</evidence>
<dbReference type="Pfam" id="PF04722">
    <property type="entry name" value="Ssu72"/>
    <property type="match status" value="1"/>
</dbReference>
<evidence type="ECO:0000256" key="5">
    <source>
        <dbReference type="ARBA" id="ARBA00022801"/>
    </source>
</evidence>
<name>A0ABZ1D4X9_9TREE</name>
<evidence type="ECO:0000256" key="6">
    <source>
        <dbReference type="ARBA" id="ARBA00022912"/>
    </source>
</evidence>
<evidence type="ECO:0000256" key="4">
    <source>
        <dbReference type="ARBA" id="ARBA00022664"/>
    </source>
</evidence>
<reference evidence="11 12" key="1">
    <citation type="submission" date="2024-01" db="EMBL/GenBank/DDBJ databases">
        <title>Comparative genomics of Cryptococcus and Kwoniella reveals pathogenesis evolution and contrasting modes of karyotype evolution via chromosome fusion or intercentromeric recombination.</title>
        <authorList>
            <person name="Coelho M.A."/>
            <person name="David-Palma M."/>
            <person name="Shea T."/>
            <person name="Bowers K."/>
            <person name="McGinley-Smith S."/>
            <person name="Mohammad A.W."/>
            <person name="Gnirke A."/>
            <person name="Yurkov A.M."/>
            <person name="Nowrousian M."/>
            <person name="Sun S."/>
            <person name="Cuomo C.A."/>
            <person name="Heitman J."/>
        </authorList>
    </citation>
    <scope>NUCLEOTIDE SEQUENCE [LARGE SCALE GENOMIC DNA]</scope>
    <source>
        <strain evidence="11">CBS 11374</strain>
    </source>
</reference>
<comment type="subcellular location">
    <subcellularLocation>
        <location evidence="1">Nucleus</location>
    </subcellularLocation>
</comment>
<evidence type="ECO:0000256" key="10">
    <source>
        <dbReference type="SAM" id="MobiDB-lite"/>
    </source>
</evidence>
<keyword evidence="5" id="KW-0378">Hydrolase</keyword>
<feature type="region of interest" description="Disordered" evidence="10">
    <location>
        <begin position="1"/>
        <end position="158"/>
    </location>
</feature>
<evidence type="ECO:0000256" key="8">
    <source>
        <dbReference type="ARBA" id="ARBA00047761"/>
    </source>
</evidence>
<evidence type="ECO:0000313" key="11">
    <source>
        <dbReference type="EMBL" id="WRT67677.1"/>
    </source>
</evidence>
<dbReference type="PANTHER" id="PTHR20383">
    <property type="entry name" value="RNA POLYMERASE II SUBUNIT A C-TERMINAL DOMAIN PHOSPHATASE"/>
    <property type="match status" value="1"/>
</dbReference>
<organism evidence="11 12">
    <name type="scientific">Kwoniella shivajii</name>
    <dbReference type="NCBI Taxonomy" id="564305"/>
    <lineage>
        <taxon>Eukaryota</taxon>
        <taxon>Fungi</taxon>
        <taxon>Dikarya</taxon>
        <taxon>Basidiomycota</taxon>
        <taxon>Agaricomycotina</taxon>
        <taxon>Tremellomycetes</taxon>
        <taxon>Tremellales</taxon>
        <taxon>Cryptococcaceae</taxon>
        <taxon>Kwoniella</taxon>
    </lineage>
</organism>
<dbReference type="EC" id="3.1.3.16" evidence="3"/>
<comment type="catalytic activity">
    <reaction evidence="9">
        <text>O-phospho-L-threonyl-[protein] + H2O = L-threonyl-[protein] + phosphate</text>
        <dbReference type="Rhea" id="RHEA:47004"/>
        <dbReference type="Rhea" id="RHEA-COMP:11060"/>
        <dbReference type="Rhea" id="RHEA-COMP:11605"/>
        <dbReference type="ChEBI" id="CHEBI:15377"/>
        <dbReference type="ChEBI" id="CHEBI:30013"/>
        <dbReference type="ChEBI" id="CHEBI:43474"/>
        <dbReference type="ChEBI" id="CHEBI:61977"/>
        <dbReference type="EC" id="3.1.3.16"/>
    </reaction>
</comment>
<evidence type="ECO:0000256" key="2">
    <source>
        <dbReference type="ARBA" id="ARBA00008978"/>
    </source>
</evidence>
<evidence type="ECO:0000256" key="1">
    <source>
        <dbReference type="ARBA" id="ARBA00004123"/>
    </source>
</evidence>
<comment type="similarity">
    <text evidence="2">Belongs to the SSU72 phosphatase family.</text>
</comment>
<keyword evidence="4" id="KW-0507">mRNA processing</keyword>
<feature type="compositionally biased region" description="Basic and acidic residues" evidence="10">
    <location>
        <begin position="99"/>
        <end position="108"/>
    </location>
</feature>
<sequence length="362" mass="39331">MDPRRRNNNYARPSPSSSLPPAPVPNTYNPPTNQYGSIPPSADPRGYGVLPPPTSSSSSQSSFPPFPPSSNMQSPFPGSTGSSTPPLQGIASTGIVDPRTMRPQDPRNRYRPPPPASTPTPPPQSFATPPPPSFSIPTTVPQSVDVKPNGTALSAADGDIANGGEAYKGNRRPLFCVVCASNNNRSMEAHMVLDKNAFRVISAGTGSAVRLPGPAVDKPNVYRFGTPYDDIYRDLESKDPILYSRNGLLPMLDRNRKVKKAPEKWQELKSVNADVVITCEERCYDAVCDDLLTRGGEYNRPIHIINFEIKDNPEEALIAGQSILELARSIEAANDIDSEIDEILLSHADKHPHVLLHTVGFY</sequence>
<feature type="compositionally biased region" description="Low complexity" evidence="10">
    <location>
        <begin position="55"/>
        <end position="86"/>
    </location>
</feature>
<proteinExistence type="inferred from homology"/>
<feature type="compositionally biased region" description="Pro residues" evidence="10">
    <location>
        <begin position="111"/>
        <end position="134"/>
    </location>
</feature>
<keyword evidence="12" id="KW-1185">Reference proteome</keyword>
<comment type="catalytic activity">
    <reaction evidence="8">
        <text>O-phospho-L-seryl-[protein] + H2O = L-seryl-[protein] + phosphate</text>
        <dbReference type="Rhea" id="RHEA:20629"/>
        <dbReference type="Rhea" id="RHEA-COMP:9863"/>
        <dbReference type="Rhea" id="RHEA-COMP:11604"/>
        <dbReference type="ChEBI" id="CHEBI:15377"/>
        <dbReference type="ChEBI" id="CHEBI:29999"/>
        <dbReference type="ChEBI" id="CHEBI:43474"/>
        <dbReference type="ChEBI" id="CHEBI:83421"/>
        <dbReference type="EC" id="3.1.3.16"/>
    </reaction>
</comment>
<gene>
    <name evidence="11" type="ORF">IL334_004649</name>
</gene>
<accession>A0ABZ1D4X9</accession>
<dbReference type="Gene3D" id="3.40.50.2300">
    <property type="match status" value="2"/>
</dbReference>
<protein>
    <recommendedName>
        <fullName evidence="3">protein-serine/threonine phosphatase</fullName>
        <ecNumber evidence="3">3.1.3.16</ecNumber>
    </recommendedName>
</protein>
<dbReference type="InterPro" id="IPR006811">
    <property type="entry name" value="RNA_pol_II_suA"/>
</dbReference>
<dbReference type="EMBL" id="CP141886">
    <property type="protein sequence ID" value="WRT67677.1"/>
    <property type="molecule type" value="Genomic_DNA"/>
</dbReference>
<dbReference type="GeneID" id="87956780"/>
<keyword evidence="6" id="KW-0904">Protein phosphatase</keyword>
<dbReference type="Proteomes" id="UP001329825">
    <property type="component" value="Chromosome 6"/>
</dbReference>
<dbReference type="RefSeq" id="XP_062792417.1">
    <property type="nucleotide sequence ID" value="XM_062936366.1"/>
</dbReference>
<evidence type="ECO:0000256" key="3">
    <source>
        <dbReference type="ARBA" id="ARBA00013081"/>
    </source>
</evidence>